<evidence type="ECO:0008006" key="3">
    <source>
        <dbReference type="Google" id="ProtNLM"/>
    </source>
</evidence>
<proteinExistence type="predicted"/>
<protein>
    <recommendedName>
        <fullName evidence="3">FHA domain-containing protein</fullName>
    </recommendedName>
</protein>
<dbReference type="RefSeq" id="WP_338250638.1">
    <property type="nucleotide sequence ID" value="NZ_BSRI01000001.1"/>
</dbReference>
<dbReference type="Proteomes" id="UP001344906">
    <property type="component" value="Unassembled WGS sequence"/>
</dbReference>
<comment type="caution">
    <text evidence="1">The sequence shown here is derived from an EMBL/GenBank/DDBJ whole genome shotgun (WGS) entry which is preliminary data.</text>
</comment>
<organism evidence="1 2">
    <name type="scientific">Dictyobacter halimunensis</name>
    <dbReference type="NCBI Taxonomy" id="3026934"/>
    <lineage>
        <taxon>Bacteria</taxon>
        <taxon>Bacillati</taxon>
        <taxon>Chloroflexota</taxon>
        <taxon>Ktedonobacteria</taxon>
        <taxon>Ktedonobacterales</taxon>
        <taxon>Dictyobacteraceae</taxon>
        <taxon>Dictyobacter</taxon>
    </lineage>
</organism>
<accession>A0ABQ6FQB1</accession>
<evidence type="ECO:0000313" key="1">
    <source>
        <dbReference type="EMBL" id="GLV55880.1"/>
    </source>
</evidence>
<gene>
    <name evidence="1" type="ORF">KDH_27240</name>
</gene>
<name>A0ABQ6FQB1_9CHLR</name>
<dbReference type="EMBL" id="BSRI01000001">
    <property type="protein sequence ID" value="GLV55880.1"/>
    <property type="molecule type" value="Genomic_DNA"/>
</dbReference>
<keyword evidence="2" id="KW-1185">Reference proteome</keyword>
<evidence type="ECO:0000313" key="2">
    <source>
        <dbReference type="Proteomes" id="UP001344906"/>
    </source>
</evidence>
<reference evidence="1 2" key="1">
    <citation type="submission" date="2023-02" db="EMBL/GenBank/DDBJ databases">
        <title>Dictyobacter halimunensis sp. nov., a new member of the class Ktedonobacteria from forest soil in a geothermal area.</title>
        <authorList>
            <person name="Rachmania M.K."/>
            <person name="Ningsih F."/>
            <person name="Sakai Y."/>
            <person name="Yabe S."/>
            <person name="Yokota A."/>
            <person name="Sjamsuridzal W."/>
        </authorList>
    </citation>
    <scope>NUCLEOTIDE SEQUENCE [LARGE SCALE GENOMIC DNA]</scope>
    <source>
        <strain evidence="1 2">S3.2.2.5</strain>
    </source>
</reference>
<sequence>MGVTAIKSIQNNNTTGAYYIKNLEHPSDTAGPDGPMKVAPGQHIPCNMWIPWCTSQSDFYNNHRIIIVPFTNDANAPTLTIWQQGDYVRYSRDGSFHNNGTLVPGNSTVNGDRSLEITGTSIYDVDIKLY</sequence>